<feature type="compositionally biased region" description="Basic and acidic residues" evidence="1">
    <location>
        <begin position="133"/>
        <end position="144"/>
    </location>
</feature>
<gene>
    <name evidence="3" type="ORF">SAMEA104719789_00096</name>
</gene>
<keyword evidence="2" id="KW-0812">Transmembrane</keyword>
<evidence type="ECO:0000313" key="4">
    <source>
        <dbReference type="Proteomes" id="UP000262142"/>
    </source>
</evidence>
<organism evidence="3 4">
    <name type="scientific">Candidatus Ornithobacterium hominis</name>
    <dbReference type="NCBI Taxonomy" id="2497989"/>
    <lineage>
        <taxon>Bacteria</taxon>
        <taxon>Pseudomonadati</taxon>
        <taxon>Bacteroidota</taxon>
        <taxon>Flavobacteriia</taxon>
        <taxon>Flavobacteriales</taxon>
        <taxon>Weeksellaceae</taxon>
        <taxon>Ornithobacterium</taxon>
    </lineage>
</organism>
<feature type="transmembrane region" description="Helical" evidence="2">
    <location>
        <begin position="16"/>
        <end position="36"/>
    </location>
</feature>
<evidence type="ECO:0000256" key="2">
    <source>
        <dbReference type="SAM" id="Phobius"/>
    </source>
</evidence>
<name>A0A383TTW7_9FLAO</name>
<evidence type="ECO:0000256" key="1">
    <source>
        <dbReference type="SAM" id="MobiDB-lite"/>
    </source>
</evidence>
<dbReference type="Proteomes" id="UP000262142">
    <property type="component" value="Unassembled WGS sequence"/>
</dbReference>
<dbReference type="AlphaFoldDB" id="A0A383TTW7"/>
<evidence type="ECO:0008006" key="5">
    <source>
        <dbReference type="Google" id="ProtNLM"/>
    </source>
</evidence>
<keyword evidence="4" id="KW-1185">Reference proteome</keyword>
<feature type="region of interest" description="Disordered" evidence="1">
    <location>
        <begin position="63"/>
        <end position="144"/>
    </location>
</feature>
<sequence>MEVKKTEKANLDRSSLLYFLVGLNVVLLGVLGFFNWKKYEAVPVVEEQIAEIEPATEAVLIDIPEPETPPPPPEPDEPPPPPPPPVPQEIEQVPDPVEPPKLKEQEIEPPKITSVAKSTGPTKKVDLSGLKTKTQEAPKEERVTEPVTVNRVAEMAIYPGCEKLKGDKRKLIACFQQEISKDILRYLDMEFPNVDKQSVAVRLKFHVTTEGYIADVDPEMGDDVFKPQAKRALEKAADYLKRKGNKIEPAKMADGSNATLIFNIPVKLNNPNY</sequence>
<evidence type="ECO:0000313" key="3">
    <source>
        <dbReference type="EMBL" id="SZD71005.1"/>
    </source>
</evidence>
<feature type="compositionally biased region" description="Basic and acidic residues" evidence="1">
    <location>
        <begin position="98"/>
        <end position="109"/>
    </location>
</feature>
<proteinExistence type="predicted"/>
<reference evidence="3 4" key="1">
    <citation type="submission" date="2018-09" db="EMBL/GenBank/DDBJ databases">
        <authorList>
            <consortium name="Pathogen Informatics"/>
        </authorList>
    </citation>
    <scope>NUCLEOTIDE SEQUENCE [LARGE SCALE GENOMIC DNA]</scope>
    <source>
        <strain evidence="3 4">OH-22767</strain>
    </source>
</reference>
<dbReference type="RefSeq" id="WP_119057061.1">
    <property type="nucleotide sequence ID" value="NZ_UNSC01000001.1"/>
</dbReference>
<feature type="compositionally biased region" description="Pro residues" evidence="1">
    <location>
        <begin position="66"/>
        <end position="87"/>
    </location>
</feature>
<dbReference type="EMBL" id="UNSC01000001">
    <property type="protein sequence ID" value="SZD71005.1"/>
    <property type="molecule type" value="Genomic_DNA"/>
</dbReference>
<keyword evidence="2" id="KW-0472">Membrane</keyword>
<keyword evidence="2" id="KW-1133">Transmembrane helix</keyword>
<protein>
    <recommendedName>
        <fullName evidence="5">Protein TonB</fullName>
    </recommendedName>
</protein>
<dbReference type="OrthoDB" id="1095452at2"/>
<accession>A0A383TTW7</accession>